<keyword evidence="1" id="KW-0812">Transmembrane</keyword>
<keyword evidence="1" id="KW-0472">Membrane</keyword>
<feature type="transmembrane region" description="Helical" evidence="1">
    <location>
        <begin position="132"/>
        <end position="160"/>
    </location>
</feature>
<protein>
    <recommendedName>
        <fullName evidence="4">EpsG family protein</fullName>
    </recommendedName>
</protein>
<feature type="transmembrane region" description="Helical" evidence="1">
    <location>
        <begin position="28"/>
        <end position="45"/>
    </location>
</feature>
<evidence type="ECO:0008006" key="4">
    <source>
        <dbReference type="Google" id="ProtNLM"/>
    </source>
</evidence>
<feature type="transmembrane region" description="Helical" evidence="1">
    <location>
        <begin position="331"/>
        <end position="350"/>
    </location>
</feature>
<feature type="transmembrane region" description="Helical" evidence="1">
    <location>
        <begin position="250"/>
        <end position="268"/>
    </location>
</feature>
<feature type="transmembrane region" description="Helical" evidence="1">
    <location>
        <begin position="211"/>
        <end position="230"/>
    </location>
</feature>
<dbReference type="RefSeq" id="WP_101854003.1">
    <property type="nucleotide sequence ID" value="NZ_CP015496.1"/>
</dbReference>
<evidence type="ECO:0000313" key="3">
    <source>
        <dbReference type="Proteomes" id="UP000234562"/>
    </source>
</evidence>
<reference evidence="3" key="1">
    <citation type="submission" date="2016-05" db="EMBL/GenBank/DDBJ databases">
        <title>Genome sequence of Lactobacillus helveticus FAM8105.</title>
        <authorList>
            <person name="Ahrens C."/>
            <person name="Schmid M."/>
        </authorList>
    </citation>
    <scope>NUCLEOTIDE SEQUENCE [LARGE SCALE GENOMIC DNA]</scope>
    <source>
        <strain evidence="3">FAM8105</strain>
    </source>
</reference>
<accession>A0AAU8XW05</accession>
<proteinExistence type="predicted"/>
<dbReference type="Proteomes" id="UP000234562">
    <property type="component" value="Chromosome"/>
</dbReference>
<dbReference type="Pfam" id="PF14897">
    <property type="entry name" value="EpsG"/>
    <property type="match status" value="1"/>
</dbReference>
<dbReference type="InterPro" id="IPR049458">
    <property type="entry name" value="EpsG-like"/>
</dbReference>
<feature type="transmembrane region" description="Helical" evidence="1">
    <location>
        <begin position="101"/>
        <end position="120"/>
    </location>
</feature>
<name>A0AAU8XW05_LACHE</name>
<dbReference type="AlphaFoldDB" id="A0AAU8XW05"/>
<evidence type="ECO:0000313" key="2">
    <source>
        <dbReference type="EMBL" id="AUI74966.1"/>
    </source>
</evidence>
<gene>
    <name evidence="2" type="ORF">Lh8105_09655</name>
</gene>
<keyword evidence="1" id="KW-1133">Transmembrane helix</keyword>
<organism evidence="2 3">
    <name type="scientific">Lactobacillus helveticus</name>
    <name type="common">Lactobacillus suntoryeus</name>
    <dbReference type="NCBI Taxonomy" id="1587"/>
    <lineage>
        <taxon>Bacteria</taxon>
        <taxon>Bacillati</taxon>
        <taxon>Bacillota</taxon>
        <taxon>Bacilli</taxon>
        <taxon>Lactobacillales</taxon>
        <taxon>Lactobacillaceae</taxon>
        <taxon>Lactobacillus</taxon>
    </lineage>
</organism>
<evidence type="ECO:0000256" key="1">
    <source>
        <dbReference type="SAM" id="Phobius"/>
    </source>
</evidence>
<sequence length="363" mass="41858">MIYFSCFTVSSILMFGAQKFLEKNIKSIGYLFSFLGILVLTVLAARRSSYVGTDTLMYSNFFTEALNSSFKNYFHLLSDFGVEPGFILFNFLISKFTSSVIFYQGICSFFIETMIWCGLIKFKRKSALALEWIVFCLLFYGNTLNIMRQSIALAITFFAYALWSNKRNKYSILLILIAMTFHQSSVIAFIVLIIGRYLFTRKNSTQLNRSALLILMLTPFLGLIIERINATGILGMKYLNYVNIASSQNINAFLIRLPLCILIVIDLYRNRKNENYTDMWLYLLTLQDLILLPIQNNSVVIGRLLLFFSISKIITYPQAINDITNNRILRYALNILLIILLLIIFYLQVIENNNGGIYPYVGY</sequence>
<feature type="transmembrane region" description="Helical" evidence="1">
    <location>
        <begin position="300"/>
        <end position="319"/>
    </location>
</feature>
<feature type="transmembrane region" description="Helical" evidence="1">
    <location>
        <begin position="172"/>
        <end position="199"/>
    </location>
</feature>
<dbReference type="EMBL" id="CP015496">
    <property type="protein sequence ID" value="AUI74966.1"/>
    <property type="molecule type" value="Genomic_DNA"/>
</dbReference>